<evidence type="ECO:0000256" key="7">
    <source>
        <dbReference type="PIRSR" id="PIRSR600821-50"/>
    </source>
</evidence>
<feature type="transmembrane region" description="Helical" evidence="9">
    <location>
        <begin position="77"/>
        <end position="95"/>
    </location>
</feature>
<evidence type="ECO:0000259" key="10">
    <source>
        <dbReference type="SMART" id="SM01005"/>
    </source>
</evidence>
<feature type="transmembrane region" description="Helical" evidence="9">
    <location>
        <begin position="12"/>
        <end position="31"/>
    </location>
</feature>
<dbReference type="GO" id="GO:0030170">
    <property type="term" value="F:pyridoxal phosphate binding"/>
    <property type="evidence" value="ECO:0007669"/>
    <property type="project" value="UniProtKB-UniRule"/>
</dbReference>
<feature type="transmembrane region" description="Helical" evidence="9">
    <location>
        <begin position="221"/>
        <end position="242"/>
    </location>
</feature>
<dbReference type="GO" id="GO:0008784">
    <property type="term" value="F:alanine racemase activity"/>
    <property type="evidence" value="ECO:0007669"/>
    <property type="project" value="UniProtKB-UniRule"/>
</dbReference>
<dbReference type="InterPro" id="IPR009006">
    <property type="entry name" value="Ala_racemase/Decarboxylase_C"/>
</dbReference>
<dbReference type="EMBL" id="BMHY01000001">
    <property type="protein sequence ID" value="GGG54409.1"/>
    <property type="molecule type" value="Genomic_DNA"/>
</dbReference>
<protein>
    <recommendedName>
        <fullName evidence="6">Alanine racemase</fullName>
        <ecNumber evidence="6">5.1.1.1</ecNumber>
    </recommendedName>
</protein>
<evidence type="ECO:0000313" key="11">
    <source>
        <dbReference type="EMBL" id="GGG54409.1"/>
    </source>
</evidence>
<dbReference type="InterPro" id="IPR000821">
    <property type="entry name" value="Ala_racemase"/>
</dbReference>
<dbReference type="Pfam" id="PF01757">
    <property type="entry name" value="Acyl_transf_3"/>
    <property type="match status" value="1"/>
</dbReference>
<dbReference type="Gene3D" id="3.20.20.10">
    <property type="entry name" value="Alanine racemase"/>
    <property type="match status" value="1"/>
</dbReference>
<organism evidence="11 12">
    <name type="scientific">Paenibacillus radicis</name>
    <name type="common">ex Gao et al. 2016</name>
    <dbReference type="NCBI Taxonomy" id="1737354"/>
    <lineage>
        <taxon>Bacteria</taxon>
        <taxon>Bacillati</taxon>
        <taxon>Bacillota</taxon>
        <taxon>Bacilli</taxon>
        <taxon>Bacillales</taxon>
        <taxon>Paenibacillaceae</taxon>
        <taxon>Paenibacillus</taxon>
    </lineage>
</organism>
<proteinExistence type="inferred from homology"/>
<sequence>MANIRYGGIDTFKLIAAFLVITIHLGPLLSVDPYADFVLTGIIARLAVPFFFIASGFFLFGKMKADRKRELASMRRFTLRVGVLYAAGVIAYLPLNLYDGYFKQPISIGGILQDIVFNGTFYHLWYLPALMTGAWIVYGLRVLFSAKTVLAVSAALYGLALLGDSYYGLTAGSPALTALYDGMFTIFDYTRNGIGFAPLYIALGAWAAVRPLPSRPRQKYVIWLILSIAALLVEGMVLHAAGWPRHDSMYLALVPAVYSLFRLLQSAEGREHPYLRALSTWIYMLHPWAIVLVRGGAKATGSFDLIVENKPVFYIAVSFVSVIVSAVCIWLLQAMKRGRGPKKGEKHSRHRAWAEIDLDHLAHNLQQLKNIIPRSTAIMAIVKADAYGHGSVEVARRLYKEGVRSFAVADVEEAIVLRRSGIEGEILVLGYTADHRLGDIVRYRLTQTVISAEDAERLQAFGKPMMVHVKIDTGMRRLGESFEQIERILSIYRHKFLHITGTFSHLAAADRQDAAGTALTLKQFEIFGSVVAQIKAAGFQPGRIHLQSSYGMLNYEGVGMDLARPGIALYGSLGSEKDVVRADVDLRPVLSLKAAVSLVKSVQAGDSIGYGGDYISPGDGRIATISIGYADGVARAYAERGGYVLIHGQQAKIVGKICMDQLMVDVTDIEGVRQGDTATLIGRDGDQAITAAAIADRLGTLTNEVLVSLGSRVERVYVSR</sequence>
<comment type="similarity">
    <text evidence="3">Belongs to the acyltransferase 3 family.</text>
</comment>
<feature type="active site" description="Proton acceptor; specific for D-alanine" evidence="6">
    <location>
        <position position="383"/>
    </location>
</feature>
<dbReference type="SMART" id="SM01005">
    <property type="entry name" value="Ala_racemase_C"/>
    <property type="match status" value="1"/>
</dbReference>
<feature type="domain" description="Alanine racemase C-terminal" evidence="10">
    <location>
        <begin position="589"/>
        <end position="718"/>
    </location>
</feature>
<evidence type="ECO:0000256" key="6">
    <source>
        <dbReference type="HAMAP-Rule" id="MF_01201"/>
    </source>
</evidence>
<dbReference type="GO" id="GO:0005829">
    <property type="term" value="C:cytosol"/>
    <property type="evidence" value="ECO:0007669"/>
    <property type="project" value="TreeGrafter"/>
</dbReference>
<feature type="transmembrane region" description="Helical" evidence="9">
    <location>
        <begin position="149"/>
        <end position="169"/>
    </location>
</feature>
<dbReference type="NCBIfam" id="NF033131">
    <property type="entry name" value="vanT-G-Cterm"/>
    <property type="match status" value="1"/>
</dbReference>
<evidence type="ECO:0000313" key="12">
    <source>
        <dbReference type="Proteomes" id="UP000600247"/>
    </source>
</evidence>
<dbReference type="InterPro" id="IPR002656">
    <property type="entry name" value="Acyl_transf_3_dom"/>
</dbReference>
<feature type="transmembrane region" description="Helical" evidence="9">
    <location>
        <begin position="189"/>
        <end position="209"/>
    </location>
</feature>
<dbReference type="PROSITE" id="PS00395">
    <property type="entry name" value="ALANINE_RACEMASE"/>
    <property type="match status" value="1"/>
</dbReference>
<dbReference type="PRINTS" id="PR00992">
    <property type="entry name" value="ALARACEMASE"/>
</dbReference>
<reference evidence="11 12" key="1">
    <citation type="journal article" date="2014" name="Int. J. Syst. Evol. Microbiol.">
        <title>Complete genome sequence of Corynebacterium casei LMG S-19264T (=DSM 44701T), isolated from a smear-ripened cheese.</title>
        <authorList>
            <consortium name="US DOE Joint Genome Institute (JGI-PGF)"/>
            <person name="Walter F."/>
            <person name="Albersmeier A."/>
            <person name="Kalinowski J."/>
            <person name="Ruckert C."/>
        </authorList>
    </citation>
    <scope>NUCLEOTIDE SEQUENCE [LARGE SCALE GENOMIC DNA]</scope>
    <source>
        <strain evidence="11 12">CGMCC 1.15286</strain>
    </source>
</reference>
<dbReference type="HAMAP" id="MF_01201">
    <property type="entry name" value="Ala_racemase"/>
    <property type="match status" value="1"/>
</dbReference>
<dbReference type="GO" id="GO:0030632">
    <property type="term" value="P:D-alanine biosynthetic process"/>
    <property type="evidence" value="ECO:0007669"/>
    <property type="project" value="UniProtKB-UniRule"/>
</dbReference>
<dbReference type="InterPro" id="IPR020622">
    <property type="entry name" value="Ala_racemase_pyridoxalP-BS"/>
</dbReference>
<comment type="subcellular location">
    <subcellularLocation>
        <location evidence="2">Membrane</location>
    </subcellularLocation>
</comment>
<feature type="binding site" evidence="6 8">
    <location>
        <position position="659"/>
    </location>
    <ligand>
        <name>substrate</name>
    </ligand>
</feature>
<dbReference type="InterPro" id="IPR011079">
    <property type="entry name" value="Ala_racemase_C"/>
</dbReference>
<dbReference type="Gene3D" id="2.40.37.10">
    <property type="entry name" value="Lyase, Ornithine Decarboxylase, Chain A, domain 1"/>
    <property type="match status" value="1"/>
</dbReference>
<keyword evidence="9" id="KW-0472">Membrane</keyword>
<evidence type="ECO:0000256" key="3">
    <source>
        <dbReference type="ARBA" id="ARBA00007400"/>
    </source>
</evidence>
<dbReference type="RefSeq" id="WP_229691936.1">
    <property type="nucleotide sequence ID" value="NZ_BMHY01000001.1"/>
</dbReference>
<feature type="binding site" evidence="6 8">
    <location>
        <position position="477"/>
    </location>
    <ligand>
        <name>substrate</name>
    </ligand>
</feature>
<dbReference type="GO" id="GO:0016747">
    <property type="term" value="F:acyltransferase activity, transferring groups other than amino-acyl groups"/>
    <property type="evidence" value="ECO:0007669"/>
    <property type="project" value="InterPro"/>
</dbReference>
<feature type="modified residue" description="N6-(pyridoxal phosphate)lysine" evidence="6 7">
    <location>
        <position position="383"/>
    </location>
</feature>
<feature type="transmembrane region" description="Helical" evidence="9">
    <location>
        <begin position="115"/>
        <end position="137"/>
    </location>
</feature>
<keyword evidence="9" id="KW-1133">Transmembrane helix</keyword>
<dbReference type="Pfam" id="PF00842">
    <property type="entry name" value="Ala_racemase_C"/>
    <property type="match status" value="1"/>
</dbReference>
<comment type="cofactor">
    <cofactor evidence="1 6 7">
        <name>pyridoxal 5'-phosphate</name>
        <dbReference type="ChEBI" id="CHEBI:597326"/>
    </cofactor>
</comment>
<dbReference type="InterPro" id="IPR001608">
    <property type="entry name" value="Ala_racemase_N"/>
</dbReference>
<dbReference type="InterPro" id="IPR029066">
    <property type="entry name" value="PLP-binding_barrel"/>
</dbReference>
<evidence type="ECO:0000256" key="8">
    <source>
        <dbReference type="PIRSR" id="PIRSR600821-52"/>
    </source>
</evidence>
<evidence type="ECO:0000256" key="2">
    <source>
        <dbReference type="ARBA" id="ARBA00004370"/>
    </source>
</evidence>
<comment type="pathway">
    <text evidence="6">Amino-acid biosynthesis; D-alanine biosynthesis; D-alanine from L-alanine: step 1/1.</text>
</comment>
<dbReference type="AlphaFoldDB" id="A0A917GQI6"/>
<name>A0A917GQI6_9BACL</name>
<dbReference type="PANTHER" id="PTHR30511">
    <property type="entry name" value="ALANINE RACEMASE"/>
    <property type="match status" value="1"/>
</dbReference>
<dbReference type="EC" id="5.1.1.1" evidence="6"/>
<evidence type="ECO:0000256" key="4">
    <source>
        <dbReference type="ARBA" id="ARBA00022898"/>
    </source>
</evidence>
<dbReference type="Proteomes" id="UP000600247">
    <property type="component" value="Unassembled WGS sequence"/>
</dbReference>
<evidence type="ECO:0000256" key="9">
    <source>
        <dbReference type="SAM" id="Phobius"/>
    </source>
</evidence>
<feature type="active site" description="Proton acceptor; specific for L-alanine" evidence="6">
    <location>
        <position position="610"/>
    </location>
</feature>
<dbReference type="Pfam" id="PF01168">
    <property type="entry name" value="Ala_racemase_N"/>
    <property type="match status" value="1"/>
</dbReference>
<dbReference type="NCBIfam" id="TIGR00492">
    <property type="entry name" value="alr"/>
    <property type="match status" value="1"/>
</dbReference>
<keyword evidence="4 6" id="KW-0663">Pyridoxal phosphate</keyword>
<dbReference type="SUPFAM" id="SSF51419">
    <property type="entry name" value="PLP-binding barrel"/>
    <property type="match status" value="1"/>
</dbReference>
<feature type="transmembrane region" description="Helical" evidence="9">
    <location>
        <begin position="277"/>
        <end position="297"/>
    </location>
</feature>
<keyword evidence="5 6" id="KW-0413">Isomerase</keyword>
<comment type="similarity">
    <text evidence="6">Belongs to the alanine racemase family.</text>
</comment>
<accession>A0A917GQI6</accession>
<feature type="transmembrane region" description="Helical" evidence="9">
    <location>
        <begin position="37"/>
        <end position="61"/>
    </location>
</feature>
<dbReference type="FunFam" id="3.20.20.10:FF:000002">
    <property type="entry name" value="Alanine racemase"/>
    <property type="match status" value="1"/>
</dbReference>
<keyword evidence="9" id="KW-0812">Transmembrane</keyword>
<feature type="transmembrane region" description="Helical" evidence="9">
    <location>
        <begin position="312"/>
        <end position="332"/>
    </location>
</feature>
<evidence type="ECO:0000256" key="5">
    <source>
        <dbReference type="ARBA" id="ARBA00023235"/>
    </source>
</evidence>
<comment type="function">
    <text evidence="6">Catalyzes the interconversion of L-alanine and D-alanine. May also act on other amino acids.</text>
</comment>
<evidence type="ECO:0000256" key="1">
    <source>
        <dbReference type="ARBA" id="ARBA00001933"/>
    </source>
</evidence>
<comment type="caution">
    <text evidence="11">The sequence shown here is derived from an EMBL/GenBank/DDBJ whole genome shotgun (WGS) entry which is preliminary data.</text>
</comment>
<dbReference type="PANTHER" id="PTHR30511:SF0">
    <property type="entry name" value="ALANINE RACEMASE, CATABOLIC-RELATED"/>
    <property type="match status" value="1"/>
</dbReference>
<gene>
    <name evidence="11" type="primary">vanTG</name>
    <name evidence="11" type="ORF">GCM10010918_04050</name>
</gene>
<dbReference type="SUPFAM" id="SSF50621">
    <property type="entry name" value="Alanine racemase C-terminal domain-like"/>
    <property type="match status" value="1"/>
</dbReference>
<comment type="catalytic activity">
    <reaction evidence="6">
        <text>L-alanine = D-alanine</text>
        <dbReference type="Rhea" id="RHEA:20249"/>
        <dbReference type="ChEBI" id="CHEBI:57416"/>
        <dbReference type="ChEBI" id="CHEBI:57972"/>
        <dbReference type="EC" id="5.1.1.1"/>
    </reaction>
</comment>
<keyword evidence="12" id="KW-1185">Reference proteome</keyword>